<comment type="similarity">
    <text evidence="1 5">Belongs to the glycosyl hydrolase 32 family.</text>
</comment>
<dbReference type="EMBL" id="PQNK01000004">
    <property type="protein sequence ID" value="RRO87207.1"/>
    <property type="molecule type" value="Genomic_DNA"/>
</dbReference>
<evidence type="ECO:0000256" key="4">
    <source>
        <dbReference type="ARBA" id="ARBA00023295"/>
    </source>
</evidence>
<organism evidence="8 9">
    <name type="scientific">Corynebacterium bovis</name>
    <dbReference type="NCBI Taxonomy" id="36808"/>
    <lineage>
        <taxon>Bacteria</taxon>
        <taxon>Bacillati</taxon>
        <taxon>Actinomycetota</taxon>
        <taxon>Actinomycetes</taxon>
        <taxon>Mycobacteriales</taxon>
        <taxon>Corynebacteriaceae</taxon>
        <taxon>Corynebacterium</taxon>
    </lineage>
</organism>
<dbReference type="Gene3D" id="2.115.10.20">
    <property type="entry name" value="Glycosyl hydrolase domain, family 43"/>
    <property type="match status" value="1"/>
</dbReference>
<sequence length="506" mass="53971">MNRYRPELHVTAELGVLEAPAGALALDGLVHVFHQFRPKPTQGARWAHQVASRIPFDWDICDDVIAPEDGEVDVLAGSTVVPEPGEDAAEFFFVTTAPADGATAADVAGNRVPHSHRGRRTFTLQRARVESLSSLCENVSDDATQVDEHVRRLGPIDVDDSAYPVEALVTPSVIHHEDGWRMVALSLRGDTDAEAVILGSSDRQHWTVLGPLELPEEAGVRPGRPYAPRIVKLDDAATGVRHDVLLITYPGVEGESEEVAGYLVGHLRGTGFEVTTPYTVIDHGHDFTRPRLVQGPEPMIIGLVGAHPATGSVWANCLSSPRYLSLVNGHIFQDIAGVPKAVTSFSDRAAVWTGQLEAGPGVVTVSLVDAEGSVYAEVRHDGDHVTVSRGGDERTVTLIDSDSDTLTVFVDGPVLEVFADGGAATLTSALQTGSPFDHFDVTVTGDATVTSSLVSLGQKLQRQTAGLDSPEEQERLIRESALAYGDLEAMSDRDDAEAVAAGTDAD</sequence>
<dbReference type="SUPFAM" id="SSF75005">
    <property type="entry name" value="Arabinanase/levansucrase/invertase"/>
    <property type="match status" value="1"/>
</dbReference>
<dbReference type="SMART" id="SM00640">
    <property type="entry name" value="Glyco_32"/>
    <property type="match status" value="1"/>
</dbReference>
<proteinExistence type="inferred from homology"/>
<dbReference type="InterPro" id="IPR001362">
    <property type="entry name" value="Glyco_hydro_32"/>
</dbReference>
<dbReference type="InterPro" id="IPR013320">
    <property type="entry name" value="ConA-like_dom_sf"/>
</dbReference>
<name>A0A3R8R2S5_9CORY</name>
<evidence type="ECO:0000259" key="7">
    <source>
        <dbReference type="Pfam" id="PF08244"/>
    </source>
</evidence>
<dbReference type="AlphaFoldDB" id="A0A3R8R2S5"/>
<dbReference type="InterPro" id="IPR023296">
    <property type="entry name" value="Glyco_hydro_beta-prop_sf"/>
</dbReference>
<dbReference type="Pfam" id="PF08244">
    <property type="entry name" value="Glyco_hydro_32C"/>
    <property type="match status" value="1"/>
</dbReference>
<keyword evidence="4 5" id="KW-0326">Glycosidase</keyword>
<accession>A0A3R8R2S5</accession>
<evidence type="ECO:0000313" key="8">
    <source>
        <dbReference type="EMBL" id="RRO87207.1"/>
    </source>
</evidence>
<dbReference type="InterPro" id="IPR051214">
    <property type="entry name" value="GH32_Enzymes"/>
</dbReference>
<dbReference type="Proteomes" id="UP000276526">
    <property type="component" value="Unassembled WGS sequence"/>
</dbReference>
<dbReference type="PANTHER" id="PTHR43101:SF1">
    <property type="entry name" value="BETA-FRUCTOSIDASE"/>
    <property type="match status" value="1"/>
</dbReference>
<dbReference type="GO" id="GO:0004564">
    <property type="term" value="F:beta-fructofuranosidase activity"/>
    <property type="evidence" value="ECO:0007669"/>
    <property type="project" value="UniProtKB-EC"/>
</dbReference>
<dbReference type="GO" id="GO:0005975">
    <property type="term" value="P:carbohydrate metabolic process"/>
    <property type="evidence" value="ECO:0007669"/>
    <property type="project" value="InterPro"/>
</dbReference>
<feature type="domain" description="Glycosyl hydrolase family 32 C-terminal" evidence="7">
    <location>
        <begin position="372"/>
        <end position="448"/>
    </location>
</feature>
<dbReference type="Gene3D" id="2.60.120.560">
    <property type="entry name" value="Exo-inulinase, domain 1"/>
    <property type="match status" value="1"/>
</dbReference>
<dbReference type="SUPFAM" id="SSF49899">
    <property type="entry name" value="Concanavalin A-like lectins/glucanases"/>
    <property type="match status" value="1"/>
</dbReference>
<evidence type="ECO:0000256" key="1">
    <source>
        <dbReference type="ARBA" id="ARBA00009902"/>
    </source>
</evidence>
<gene>
    <name evidence="8" type="ORF">CXF48_03255</name>
</gene>
<evidence type="ECO:0000256" key="2">
    <source>
        <dbReference type="ARBA" id="ARBA00012758"/>
    </source>
</evidence>
<evidence type="ECO:0000256" key="3">
    <source>
        <dbReference type="ARBA" id="ARBA00022801"/>
    </source>
</evidence>
<dbReference type="PANTHER" id="PTHR43101">
    <property type="entry name" value="BETA-FRUCTOSIDASE"/>
    <property type="match status" value="1"/>
</dbReference>
<protein>
    <recommendedName>
        <fullName evidence="2">beta-fructofuranosidase</fullName>
        <ecNumber evidence="2">3.2.1.26</ecNumber>
    </recommendedName>
</protein>
<evidence type="ECO:0000259" key="6">
    <source>
        <dbReference type="Pfam" id="PF00251"/>
    </source>
</evidence>
<dbReference type="EC" id="3.2.1.26" evidence="2"/>
<dbReference type="Pfam" id="PF00251">
    <property type="entry name" value="Glyco_hydro_32N"/>
    <property type="match status" value="1"/>
</dbReference>
<evidence type="ECO:0000313" key="9">
    <source>
        <dbReference type="Proteomes" id="UP000276526"/>
    </source>
</evidence>
<evidence type="ECO:0000256" key="5">
    <source>
        <dbReference type="RuleBase" id="RU362110"/>
    </source>
</evidence>
<feature type="domain" description="Glycosyl hydrolase family 32 N-terminal" evidence="6">
    <location>
        <begin position="171"/>
        <end position="332"/>
    </location>
</feature>
<dbReference type="InterPro" id="IPR013148">
    <property type="entry name" value="Glyco_hydro_32_N"/>
</dbReference>
<dbReference type="RefSeq" id="WP_125173507.1">
    <property type="nucleotide sequence ID" value="NZ_JAPJOD010000120.1"/>
</dbReference>
<reference evidence="8 9" key="1">
    <citation type="submission" date="2018-01" db="EMBL/GenBank/DDBJ databases">
        <title>Twenty Corynebacterium bovis Genomes.</title>
        <authorList>
            <person name="Gulvik C.A."/>
        </authorList>
    </citation>
    <scope>NUCLEOTIDE SEQUENCE [LARGE SCALE GENOMIC DNA]</scope>
    <source>
        <strain evidence="8 9">F6900</strain>
    </source>
</reference>
<dbReference type="InterPro" id="IPR013189">
    <property type="entry name" value="Glyco_hydro_32_C"/>
</dbReference>
<comment type="caution">
    <text evidence="8">The sequence shown here is derived from an EMBL/GenBank/DDBJ whole genome shotgun (WGS) entry which is preliminary data.</text>
</comment>
<keyword evidence="3 5" id="KW-0378">Hydrolase</keyword>